<dbReference type="EMBL" id="MF101452">
    <property type="protein sequence ID" value="ARW68493.1"/>
    <property type="molecule type" value="Genomic_DNA"/>
</dbReference>
<evidence type="ECO:0000256" key="4">
    <source>
        <dbReference type="ARBA" id="ARBA00022781"/>
    </source>
</evidence>
<dbReference type="SUPFAM" id="SSF47928">
    <property type="entry name" value="N-terminal domain of the delta subunit of the F1F0-ATP synthase"/>
    <property type="match status" value="1"/>
</dbReference>
<dbReference type="InterPro" id="IPR026015">
    <property type="entry name" value="ATP_synth_OSCP/delta_N_sf"/>
</dbReference>
<keyword evidence="8" id="KW-0793">Thylakoid</keyword>
<sequence length="183" mass="20762">MKNQNLIEKISVPYAEALLNLAEGNNLLLEVKNNLSLILDFLSSSEDLQLLLSNPLINVNTKKTILKKIFEKNLNQTILNFLFVLVDKRRISILSTIINKYFELSYKIESVTLAEVTTAYEFSETQHNELVEKIKNLTQTNNIKLIIKIDSNLIGGFILKIGSKIIDTSLSGKLRQMSLHLNS</sequence>
<organism evidence="9">
    <name type="scientific">Taenioma perpusillum</name>
    <dbReference type="NCBI Taxonomy" id="210852"/>
    <lineage>
        <taxon>Eukaryota</taxon>
        <taxon>Rhodophyta</taxon>
        <taxon>Florideophyceae</taxon>
        <taxon>Rhodymeniophycidae</taxon>
        <taxon>Ceramiales</taxon>
        <taxon>Delesseriaceae</taxon>
        <taxon>Taenioma</taxon>
    </lineage>
</organism>
<evidence type="ECO:0000256" key="5">
    <source>
        <dbReference type="ARBA" id="ARBA00023065"/>
    </source>
</evidence>
<dbReference type="PROSITE" id="PS00389">
    <property type="entry name" value="ATPASE_DELTA"/>
    <property type="match status" value="1"/>
</dbReference>
<gene>
    <name evidence="8 9" type="primary">atpD</name>
</gene>
<evidence type="ECO:0000313" key="9">
    <source>
        <dbReference type="EMBL" id="ARW68493.1"/>
    </source>
</evidence>
<dbReference type="InterPro" id="IPR000711">
    <property type="entry name" value="ATPase_OSCP/dsu"/>
</dbReference>
<dbReference type="RefSeq" id="YP_009399096.1">
    <property type="nucleotide sequence ID" value="NC_035295.1"/>
</dbReference>
<dbReference type="NCBIfam" id="TIGR01145">
    <property type="entry name" value="ATP_synt_delta"/>
    <property type="match status" value="1"/>
</dbReference>
<comment type="subunit">
    <text evidence="8">F-type ATPases have 2 components, F(1) - the catalytic core - and F(0) - the membrane proton channel. F(1) has five subunits: alpha(3), beta(3), gamma(1), delta(1), epsilon(1). CF(0) has four main subunits: a(1), b(1), b'(1) and c(10-14). The alpha and beta chains form an alternating ring which encloses part of the gamma chain. F(1) is attached to F(0) by a central stalk formed by the gamma and epsilon chains, while a peripheral stalk is formed by the delta, b and b' chains.</text>
</comment>
<comment type="subcellular location">
    <subcellularLocation>
        <location evidence="1">Membrane</location>
    </subcellularLocation>
    <subcellularLocation>
        <location evidence="8">Plastid</location>
        <location evidence="8">Chloroplast thylakoid membrane</location>
        <topology evidence="8">Peripheral membrane protein</topology>
    </subcellularLocation>
</comment>
<dbReference type="PRINTS" id="PR00125">
    <property type="entry name" value="ATPASEDELTA"/>
</dbReference>
<evidence type="ECO:0000256" key="2">
    <source>
        <dbReference type="ARBA" id="ARBA00007046"/>
    </source>
</evidence>
<dbReference type="GO" id="GO:0009535">
    <property type="term" value="C:chloroplast thylakoid membrane"/>
    <property type="evidence" value="ECO:0007669"/>
    <property type="project" value="UniProtKB-SubCell"/>
</dbReference>
<dbReference type="Gene3D" id="1.10.520.20">
    <property type="entry name" value="N-terminal domain of the delta subunit of the F1F0-ATP synthase"/>
    <property type="match status" value="1"/>
</dbReference>
<comment type="function">
    <text evidence="8">F(1)F(0) ATP synthase produces ATP from ADP in the presence of a proton or sodium gradient. F-type ATPases consist of two structural domains, F(1) containing the extramembraneous catalytic core and F(0) containing the membrane proton channel, linked together by a central stalk and a peripheral stalk. During catalysis, ATP synthesis in the catalytic domain of F(1) is coupled via a rotary mechanism of the central stalk subunits to proton translocation.</text>
</comment>
<dbReference type="AlphaFoldDB" id="A0A1Z1MQW5"/>
<proteinExistence type="inferred from homology"/>
<dbReference type="InterPro" id="IPR020781">
    <property type="entry name" value="ATPase_OSCP/d_CS"/>
</dbReference>
<evidence type="ECO:0000256" key="8">
    <source>
        <dbReference type="HAMAP-Rule" id="MF_01416"/>
    </source>
</evidence>
<evidence type="ECO:0000256" key="7">
    <source>
        <dbReference type="ARBA" id="ARBA00023310"/>
    </source>
</evidence>
<dbReference type="GO" id="GO:0045259">
    <property type="term" value="C:proton-transporting ATP synthase complex"/>
    <property type="evidence" value="ECO:0007669"/>
    <property type="project" value="UniProtKB-KW"/>
</dbReference>
<keyword evidence="4 8" id="KW-0375">Hydrogen ion transport</keyword>
<geneLocation type="chloroplast" evidence="9"/>
<keyword evidence="5 8" id="KW-0406">Ion transport</keyword>
<dbReference type="Pfam" id="PF00213">
    <property type="entry name" value="OSCP"/>
    <property type="match status" value="1"/>
</dbReference>
<accession>A0A1Z1MQW5</accession>
<dbReference type="GeneID" id="33361737"/>
<keyword evidence="9" id="KW-0150">Chloroplast</keyword>
<comment type="similarity">
    <text evidence="2 8">Belongs to the ATPase delta chain family.</text>
</comment>
<name>A0A1Z1MQW5_9FLOR</name>
<evidence type="ECO:0000256" key="6">
    <source>
        <dbReference type="ARBA" id="ARBA00023136"/>
    </source>
</evidence>
<dbReference type="PANTHER" id="PTHR11910">
    <property type="entry name" value="ATP SYNTHASE DELTA CHAIN"/>
    <property type="match status" value="1"/>
</dbReference>
<dbReference type="HAMAP" id="MF_01416">
    <property type="entry name" value="ATP_synth_delta_bact"/>
    <property type="match status" value="1"/>
</dbReference>
<keyword evidence="3 8" id="KW-0813">Transport</keyword>
<protein>
    <recommendedName>
        <fullName evidence="8">ATP synthase subunit delta, chloroplastic</fullName>
    </recommendedName>
    <alternativeName>
        <fullName evidence="8">ATP synthase F(1) sector subunit delta</fullName>
    </alternativeName>
    <alternativeName>
        <fullName evidence="8">F-type ATPase subunit delta</fullName>
    </alternativeName>
</protein>
<dbReference type="GO" id="GO:0046933">
    <property type="term" value="F:proton-transporting ATP synthase activity, rotational mechanism"/>
    <property type="evidence" value="ECO:0007669"/>
    <property type="project" value="UniProtKB-UniRule"/>
</dbReference>
<keyword evidence="9" id="KW-0934">Plastid</keyword>
<reference evidence="9" key="1">
    <citation type="journal article" date="2017" name="J. Phycol.">
        <title>Analysis of chloroplast genomes and a supermatrix inform reclassification of the Rhodomelaceae (Rhodophyta).</title>
        <authorList>
            <person name="Diaz-Tapia P."/>
            <person name="Maggs C.A."/>
            <person name="West J.A."/>
            <person name="Verbruggen H."/>
        </authorList>
    </citation>
    <scope>NUCLEOTIDE SEQUENCE</scope>
    <source>
        <strain evidence="9">PD1676</strain>
    </source>
</reference>
<evidence type="ECO:0000256" key="1">
    <source>
        <dbReference type="ARBA" id="ARBA00004370"/>
    </source>
</evidence>
<keyword evidence="8" id="KW-0139">CF(1)</keyword>
<keyword evidence="6 8" id="KW-0472">Membrane</keyword>
<evidence type="ECO:0000256" key="3">
    <source>
        <dbReference type="ARBA" id="ARBA00022448"/>
    </source>
</evidence>
<keyword evidence="7 8" id="KW-0066">ATP synthesis</keyword>
<comment type="function">
    <text evidence="8">This protein is part of the stalk that links CF(0) to CF(1). It either transmits conformational changes from CF(0) to CF(1) or is implicated in proton conduction.</text>
</comment>